<evidence type="ECO:0000313" key="1">
    <source>
        <dbReference type="EMBL" id="KAK4339569.1"/>
    </source>
</evidence>
<reference evidence="1" key="1">
    <citation type="submission" date="2023-12" db="EMBL/GenBank/DDBJ databases">
        <title>Genome assembly of Anisodus tanguticus.</title>
        <authorList>
            <person name="Wang Y.-J."/>
        </authorList>
    </citation>
    <scope>NUCLEOTIDE SEQUENCE</scope>
    <source>
        <strain evidence="1">KB-2021</strain>
        <tissue evidence="1">Leaf</tissue>
    </source>
</reference>
<dbReference type="EMBL" id="JAVYJV010000023">
    <property type="protein sequence ID" value="KAK4339569.1"/>
    <property type="molecule type" value="Genomic_DNA"/>
</dbReference>
<comment type="caution">
    <text evidence="1">The sequence shown here is derived from an EMBL/GenBank/DDBJ whole genome shotgun (WGS) entry which is preliminary data.</text>
</comment>
<accession>A0AAE1QTD1</accession>
<evidence type="ECO:0000313" key="2">
    <source>
        <dbReference type="Proteomes" id="UP001291623"/>
    </source>
</evidence>
<dbReference type="Proteomes" id="UP001291623">
    <property type="component" value="Unassembled WGS sequence"/>
</dbReference>
<keyword evidence="2" id="KW-1185">Reference proteome</keyword>
<proteinExistence type="predicted"/>
<sequence length="332" mass="35518">MENAIVEVHNNATNLIDASNVELGQQNGGVTTEKTALAVAACIEKSGQHDNIVDQVIDVVASQVTSGQQSTEVLKDGVLVSQVIASSIAGQICHEQRHQTILNSTELATAIVLKSAAGEILCGVYATRVDHGDTKKGHGKFIAVVNNAAMISSQIVLDVALNDNDMGGWIEVPSKKVSPGSTKLQQLDCTSPGRKEQAANYTPTLHISNPEIASIVKEPQAAMLIKENPMIKQPMWRINTSDHVVHSQSLESLGEKIGDFGLQLISTENDKDFVKDILHALVSHDMDTLNAIDNSKKSLTITTKDIGAFAKSHEPEAEVSGLSPTTTYDIGR</sequence>
<organism evidence="1 2">
    <name type="scientific">Anisodus tanguticus</name>
    <dbReference type="NCBI Taxonomy" id="243964"/>
    <lineage>
        <taxon>Eukaryota</taxon>
        <taxon>Viridiplantae</taxon>
        <taxon>Streptophyta</taxon>
        <taxon>Embryophyta</taxon>
        <taxon>Tracheophyta</taxon>
        <taxon>Spermatophyta</taxon>
        <taxon>Magnoliopsida</taxon>
        <taxon>eudicotyledons</taxon>
        <taxon>Gunneridae</taxon>
        <taxon>Pentapetalae</taxon>
        <taxon>asterids</taxon>
        <taxon>lamiids</taxon>
        <taxon>Solanales</taxon>
        <taxon>Solanaceae</taxon>
        <taxon>Solanoideae</taxon>
        <taxon>Hyoscyameae</taxon>
        <taxon>Anisodus</taxon>
    </lineage>
</organism>
<name>A0AAE1QTD1_9SOLA</name>
<protein>
    <submittedName>
        <fullName evidence="1">Uncharacterized protein</fullName>
    </submittedName>
</protein>
<dbReference type="AlphaFoldDB" id="A0AAE1QTD1"/>
<gene>
    <name evidence="1" type="ORF">RND71_041031</name>
</gene>